<protein>
    <submittedName>
        <fullName evidence="2">Uncharacterized protein</fullName>
    </submittedName>
</protein>
<name>A0A9X7HPM5_BACCE</name>
<evidence type="ECO:0000313" key="3">
    <source>
        <dbReference type="Proteomes" id="UP000225135"/>
    </source>
</evidence>
<feature type="transmembrane region" description="Helical" evidence="1">
    <location>
        <begin position="37"/>
        <end position="58"/>
    </location>
</feature>
<comment type="caution">
    <text evidence="2">The sequence shown here is derived from an EMBL/GenBank/DDBJ whole genome shotgun (WGS) entry which is preliminary data.</text>
</comment>
<evidence type="ECO:0000256" key="1">
    <source>
        <dbReference type="SAM" id="Phobius"/>
    </source>
</evidence>
<dbReference type="AlphaFoldDB" id="A0A9X7HPM5"/>
<organism evidence="2 3">
    <name type="scientific">Bacillus cereus</name>
    <dbReference type="NCBI Taxonomy" id="1396"/>
    <lineage>
        <taxon>Bacteria</taxon>
        <taxon>Bacillati</taxon>
        <taxon>Bacillota</taxon>
        <taxon>Bacilli</taxon>
        <taxon>Bacillales</taxon>
        <taxon>Bacillaceae</taxon>
        <taxon>Bacillus</taxon>
        <taxon>Bacillus cereus group</taxon>
    </lineage>
</organism>
<keyword evidence="1" id="KW-1133">Transmembrane helix</keyword>
<proteinExistence type="predicted"/>
<reference evidence="2 3" key="1">
    <citation type="submission" date="2017-09" db="EMBL/GenBank/DDBJ databases">
        <title>Large-scale bioinformatics analysis of Bacillus genomes uncovers conserved roles of natural products in bacterial physiology.</title>
        <authorList>
            <consortium name="Agbiome Team Llc"/>
            <person name="Bleich R.M."/>
            <person name="Grubbs K.J."/>
            <person name="Santa Maria K.C."/>
            <person name="Allen S.E."/>
            <person name="Farag S."/>
            <person name="Shank E.A."/>
            <person name="Bowers A."/>
        </authorList>
    </citation>
    <scope>NUCLEOTIDE SEQUENCE [LARGE SCALE GENOMIC DNA]</scope>
    <source>
        <strain evidence="2 3">AFS029792</strain>
    </source>
</reference>
<keyword evidence="1" id="KW-0472">Membrane</keyword>
<keyword evidence="1" id="KW-0812">Transmembrane</keyword>
<dbReference type="Proteomes" id="UP000225135">
    <property type="component" value="Unassembled WGS sequence"/>
</dbReference>
<gene>
    <name evidence="2" type="ORF">COI69_03025</name>
</gene>
<sequence length="65" mass="7594">MVNYIIDTEFFNPVYLFIGHVLNIDILKLMTIHKDCFSVSFVGIVICYLSIALAFFIIRKFKNCK</sequence>
<evidence type="ECO:0000313" key="2">
    <source>
        <dbReference type="EMBL" id="PHG84207.1"/>
    </source>
</evidence>
<dbReference type="EMBL" id="NUUR01000007">
    <property type="protein sequence ID" value="PHG84207.1"/>
    <property type="molecule type" value="Genomic_DNA"/>
</dbReference>
<accession>A0A9X7HPM5</accession>